<comment type="caution">
    <text evidence="2">The sequence shown here is derived from an EMBL/GenBank/DDBJ whole genome shotgun (WGS) entry which is preliminary data.</text>
</comment>
<keyword evidence="3" id="KW-1185">Reference proteome</keyword>
<feature type="transmembrane region" description="Helical" evidence="1">
    <location>
        <begin position="31"/>
        <end position="50"/>
    </location>
</feature>
<proteinExistence type="predicted"/>
<accession>A0ABS8SCX5</accession>
<protein>
    <submittedName>
        <fullName evidence="2">Uncharacterized protein</fullName>
    </submittedName>
</protein>
<dbReference type="Proteomes" id="UP000823775">
    <property type="component" value="Unassembled WGS sequence"/>
</dbReference>
<name>A0ABS8SCX5_DATST</name>
<keyword evidence="1" id="KW-0812">Transmembrane</keyword>
<reference evidence="2 3" key="1">
    <citation type="journal article" date="2021" name="BMC Genomics">
        <title>Datura genome reveals duplications of psychoactive alkaloid biosynthetic genes and high mutation rate following tissue culture.</title>
        <authorList>
            <person name="Rajewski A."/>
            <person name="Carter-House D."/>
            <person name="Stajich J."/>
            <person name="Litt A."/>
        </authorList>
    </citation>
    <scope>NUCLEOTIDE SEQUENCE [LARGE SCALE GENOMIC DNA]</scope>
    <source>
        <strain evidence="2">AR-01</strain>
    </source>
</reference>
<evidence type="ECO:0000313" key="2">
    <source>
        <dbReference type="EMBL" id="MCD7456634.1"/>
    </source>
</evidence>
<evidence type="ECO:0000313" key="3">
    <source>
        <dbReference type="Proteomes" id="UP000823775"/>
    </source>
</evidence>
<evidence type="ECO:0000256" key="1">
    <source>
        <dbReference type="SAM" id="Phobius"/>
    </source>
</evidence>
<dbReference type="EMBL" id="JACEIK010000411">
    <property type="protein sequence ID" value="MCD7456634.1"/>
    <property type="molecule type" value="Genomic_DNA"/>
</dbReference>
<organism evidence="2 3">
    <name type="scientific">Datura stramonium</name>
    <name type="common">Jimsonweed</name>
    <name type="synonym">Common thornapple</name>
    <dbReference type="NCBI Taxonomy" id="4076"/>
    <lineage>
        <taxon>Eukaryota</taxon>
        <taxon>Viridiplantae</taxon>
        <taxon>Streptophyta</taxon>
        <taxon>Embryophyta</taxon>
        <taxon>Tracheophyta</taxon>
        <taxon>Spermatophyta</taxon>
        <taxon>Magnoliopsida</taxon>
        <taxon>eudicotyledons</taxon>
        <taxon>Gunneridae</taxon>
        <taxon>Pentapetalae</taxon>
        <taxon>asterids</taxon>
        <taxon>lamiids</taxon>
        <taxon>Solanales</taxon>
        <taxon>Solanaceae</taxon>
        <taxon>Solanoideae</taxon>
        <taxon>Datureae</taxon>
        <taxon>Datura</taxon>
    </lineage>
</organism>
<gene>
    <name evidence="2" type="ORF">HAX54_032415</name>
</gene>
<keyword evidence="1" id="KW-1133">Transmembrane helix</keyword>
<keyword evidence="1" id="KW-0472">Membrane</keyword>
<feature type="non-terminal residue" evidence="2">
    <location>
        <position position="147"/>
    </location>
</feature>
<sequence length="147" mass="16038">MVVSASFGCSPELMEGTVRSGFWSAKGWSRVWWWLSMAGLVVTAVVGFGGDEGERKWGAWKTKKKKAVDLGGYGEVLVDYFVRNKRPTIIKPNRKAFLKLCSVSSSHSAAHSRTVSSQVNFLNLKSSSSISLCHIGKQGGRGLRLNG</sequence>